<evidence type="ECO:0000313" key="4">
    <source>
        <dbReference type="EMBL" id="TYK94761.1"/>
    </source>
</evidence>
<dbReference type="OMA" id="IICANHR"/>
<evidence type="ECO:0000256" key="2">
    <source>
        <dbReference type="ARBA" id="ARBA00023315"/>
    </source>
</evidence>
<feature type="domain" description="Phospholipid/glycerol acyltransferase" evidence="3">
    <location>
        <begin position="62"/>
        <end position="172"/>
    </location>
</feature>
<evidence type="ECO:0000259" key="3">
    <source>
        <dbReference type="SMART" id="SM00563"/>
    </source>
</evidence>
<accession>A0A5D3IHI1</accession>
<dbReference type="EMBL" id="SJLI01000004">
    <property type="protein sequence ID" value="TYK94761.1"/>
    <property type="molecule type" value="Genomic_DNA"/>
</dbReference>
<dbReference type="SMART" id="SM00563">
    <property type="entry name" value="PlsC"/>
    <property type="match status" value="1"/>
</dbReference>
<dbReference type="GO" id="GO:0003841">
    <property type="term" value="F:1-acylglycerol-3-phosphate O-acyltransferase activity"/>
    <property type="evidence" value="ECO:0007669"/>
    <property type="project" value="TreeGrafter"/>
</dbReference>
<reference evidence="4 5" key="1">
    <citation type="submission" date="2019-02" db="EMBL/GenBank/DDBJ databases">
        <title>Novel genomic isolates of S. pyogenes and S. dysgalactiae subsp. equisimilis associated to necrotising fasciitis (NSTI).</title>
        <authorList>
            <person name="Barrantes I."/>
        </authorList>
    </citation>
    <scope>NUCLEOTIDE SEQUENCE [LARGE SCALE GENOMIC DNA]</scope>
    <source>
        <strain evidence="4 5">SPY5003</strain>
    </source>
</reference>
<dbReference type="GO" id="GO:0006654">
    <property type="term" value="P:phosphatidic acid biosynthetic process"/>
    <property type="evidence" value="ECO:0007669"/>
    <property type="project" value="TreeGrafter"/>
</dbReference>
<dbReference type="InterPro" id="IPR002123">
    <property type="entry name" value="Plipid/glycerol_acylTrfase"/>
</dbReference>
<name>A0A5D3IHI1_STRPY</name>
<organism evidence="4 5">
    <name type="scientific">Streptococcus pyogenes</name>
    <dbReference type="NCBI Taxonomy" id="1314"/>
    <lineage>
        <taxon>Bacteria</taxon>
        <taxon>Bacillati</taxon>
        <taxon>Bacillota</taxon>
        <taxon>Bacilli</taxon>
        <taxon>Lactobacillales</taxon>
        <taxon>Streptococcaceae</taxon>
        <taxon>Streptococcus</taxon>
    </lineage>
</organism>
<dbReference type="SUPFAM" id="SSF69593">
    <property type="entry name" value="Glycerol-3-phosphate (1)-acyltransferase"/>
    <property type="match status" value="1"/>
</dbReference>
<dbReference type="PANTHER" id="PTHR10434">
    <property type="entry name" value="1-ACYL-SN-GLYCEROL-3-PHOSPHATE ACYLTRANSFERASE"/>
    <property type="match status" value="1"/>
</dbReference>
<evidence type="ECO:0000256" key="1">
    <source>
        <dbReference type="ARBA" id="ARBA00022679"/>
    </source>
</evidence>
<dbReference type="PANTHER" id="PTHR10434:SF40">
    <property type="entry name" value="1-ACYL-SN-GLYCEROL-3-PHOSPHATE ACYLTRANSFERASE"/>
    <property type="match status" value="1"/>
</dbReference>
<dbReference type="Proteomes" id="UP000325300">
    <property type="component" value="Unassembled WGS sequence"/>
</dbReference>
<dbReference type="AlphaFoldDB" id="A0A5D3IHI1"/>
<gene>
    <name evidence="4" type="ORF">E0F67_06580</name>
</gene>
<dbReference type="CDD" id="cd07989">
    <property type="entry name" value="LPLAT_AGPAT-like"/>
    <property type="match status" value="1"/>
</dbReference>
<sequence length="272" mass="31241">MKSDFDFRKVSFHDTISKIILLKEKPVFYAYLRGLVVFLLWVVNGNAHYHHEEKMLDASENYILVAPHRTFWDPVYMAFAARPKQFIFMAKKELFANRLFAWWIKMCGAFPIDRDKPSPDAIRYPVNMLKKSNRSLLMFPSGSRHSQEVKGGVAVIAKLAKVKIMPAAYQGPMSVKGLLAGERVDMTFGNPIDVSDIKRMNDEGIAEVANRIQAEFDRMDDELAPFQPGKARNPLTYLYRLPLGLVLVVVLLLTMLFSYIASFVWNPDKHRH</sequence>
<dbReference type="Pfam" id="PF01553">
    <property type="entry name" value="Acyltransferase"/>
    <property type="match status" value="1"/>
</dbReference>
<keyword evidence="1 4" id="KW-0808">Transferase</keyword>
<evidence type="ECO:0000313" key="5">
    <source>
        <dbReference type="Proteomes" id="UP000325300"/>
    </source>
</evidence>
<comment type="caution">
    <text evidence="4">The sequence shown here is derived from an EMBL/GenBank/DDBJ whole genome shotgun (WGS) entry which is preliminary data.</text>
</comment>
<keyword evidence="2 4" id="KW-0012">Acyltransferase</keyword>
<proteinExistence type="predicted"/>
<protein>
    <submittedName>
        <fullName evidence="4">1-acyl-sn-glycerol-3-phosphate acyltransferase</fullName>
    </submittedName>
</protein>